<feature type="region of interest" description="Disordered" evidence="9">
    <location>
        <begin position="71"/>
        <end position="100"/>
    </location>
</feature>
<dbReference type="Gene3D" id="1.10.287.1490">
    <property type="match status" value="1"/>
</dbReference>
<evidence type="ECO:0000313" key="13">
    <source>
        <dbReference type="Proteomes" id="UP001244011"/>
    </source>
</evidence>
<evidence type="ECO:0000256" key="6">
    <source>
        <dbReference type="ARBA" id="ARBA00023054"/>
    </source>
</evidence>
<dbReference type="GO" id="GO:1903599">
    <property type="term" value="P:positive regulation of autophagy of mitochondrion"/>
    <property type="evidence" value="ECO:0007669"/>
    <property type="project" value="UniProtKB-UniRule"/>
</dbReference>
<feature type="region of interest" description="Disordered" evidence="9">
    <location>
        <begin position="1286"/>
        <end position="1436"/>
    </location>
</feature>
<dbReference type="EMBL" id="MU839002">
    <property type="protein sequence ID" value="KAK1769484.1"/>
    <property type="molecule type" value="Genomic_DNA"/>
</dbReference>
<dbReference type="GO" id="GO:0015031">
    <property type="term" value="P:protein transport"/>
    <property type="evidence" value="ECO:0007669"/>
    <property type="project" value="UniProtKB-KW"/>
</dbReference>
<feature type="region of interest" description="Disordered" evidence="9">
    <location>
        <begin position="584"/>
        <end position="635"/>
    </location>
</feature>
<keyword evidence="3 7" id="KW-0813">Transport</keyword>
<feature type="domain" description="Autophagy-related protein 11 C-terminal" evidence="11">
    <location>
        <begin position="1106"/>
        <end position="1257"/>
    </location>
</feature>
<feature type="compositionally biased region" description="Basic and acidic residues" evidence="9">
    <location>
        <begin position="620"/>
        <end position="630"/>
    </location>
</feature>
<organism evidence="12 13">
    <name type="scientific">Phialemonium atrogriseum</name>
    <dbReference type="NCBI Taxonomy" id="1093897"/>
    <lineage>
        <taxon>Eukaryota</taxon>
        <taxon>Fungi</taxon>
        <taxon>Dikarya</taxon>
        <taxon>Ascomycota</taxon>
        <taxon>Pezizomycotina</taxon>
        <taxon>Sordariomycetes</taxon>
        <taxon>Sordariomycetidae</taxon>
        <taxon>Cephalothecales</taxon>
        <taxon>Cephalothecaceae</taxon>
        <taxon>Phialemonium</taxon>
    </lineage>
</organism>
<dbReference type="Pfam" id="PF04108">
    <property type="entry name" value="ATG17_like"/>
    <property type="match status" value="1"/>
</dbReference>
<dbReference type="PANTHER" id="PTHR13222:SF1">
    <property type="entry name" value="RB1-INDUCIBLE COILED-COIL PROTEIN 1"/>
    <property type="match status" value="1"/>
</dbReference>
<feature type="region of interest" description="Disordered" evidence="9">
    <location>
        <begin position="1212"/>
        <end position="1240"/>
    </location>
</feature>
<dbReference type="GO" id="GO:0061709">
    <property type="term" value="P:reticulophagy"/>
    <property type="evidence" value="ECO:0007669"/>
    <property type="project" value="TreeGrafter"/>
</dbReference>
<dbReference type="GO" id="GO:0034727">
    <property type="term" value="P:piecemeal microautophagy of the nucleus"/>
    <property type="evidence" value="ECO:0007669"/>
    <property type="project" value="TreeGrafter"/>
</dbReference>
<sequence>MASQVLIAHTGQRLQLDTSQLLSLDDFKASVARQSGIPIQCLITLTPQGRPLKLQTIQTEKEIYVYDNRLTQPSSQGTSPLPKSEIPLPKRYNASNPPNAIDNTRSIQTWQELFKARRAWALQVVGDCGHMAKATQERYGEMDVMIRCLDAAATNLDAVVKSLEPKYAELQKWLPAAQADYSALTTGWEQYLSLARSIPVSPAMVQFMTGRDMSGGKGRPQRQATLEDLVDLETARKAGRLAPAALRKFNGRIADLDKVATRLFQDADDLSQEFERTVARSALSHDGESLQLLQDIEAVAKKIDTDFQTILDFSNTSRDILQASKIASNHTERLLPSIRNRALEMDEMLRLATESRNALAAESVEFMQNITSITSLSHSVKSQVNSVNQDEFATFDYLRLIYQVPCMYVSFVAEAIQRREWFDKAKQDSSTLANEMALFQDEEIKRRRRWAKSVGNTYGPETPNVDGNVPGLEINLHGEDGQWPVMTRQDLEEVYEALRRQKADSEIIADVAKLISEIDSPTKQQSKRLKAFKNGSIHEAALGRSGLLIRGDDDLLRSLQDDRSKLESKLKTAESRVRRLEDLLHRQSQTSRPNLGALFQTPSQQLSERNDSTISVRPSRTSEDRRRSSEGPDSLVQRVQQLEGELNAERERSAVFEKDLTTTAARNNDIKDEMEEAKSIKKDLLGNMEALKREFMEERKSLEDEIKRLQARLEDTEDEIEHFGESRENEKASYDERVSELELEVERLTKEKHDAALKAEGQVEFLRKEARLQRERIETLEKQVQTTQDEAKRLDKKLEVSQEEGETQLRALRDLHEQLSPSDAVPDDLNDLVEAVLGRSGDLLARVQTIEGDMSLLKSDLDAAQTTVRDVRSELASAKEKLSEGESEKMHLHEALVAEKAKVAAVESEVVEGRDQLNQLRVKMADGETGSESLRRRLEEEEEQITSLTEALASRQSQVGSLEEELRMFKEKLQDSQSRLADLTSRFDSRAERTKDLTQRLYSQNDRLCRLLERLGFSVTRQGESMVIQKVPRSERLTQNPNPNDSSDPGSSSLRKSSTLNNRVLSDSSDLELLYWMNAPDSAGESEQYRAFLSAIGNFDTDALSDAVYRRVKDIEHTARKLQRDARAYREKAHALQKDAHDKIAFKHFKEGDLALFLPTRNQTTGAWAAFNVGFPHYFLREHESHRLRNREWLVARISKIQERVVDLSKSLHQGATGASKDGQNGAGNETDSINDEENDNPFDLSDGLRWYLIDAHEDKPGAPSTPGLGKSTVAANNVEAMADMHTHGRSTSKGSVLGSRAGGPSGIEGVSKTLSKSLESRRSSTGSRKALPFAIGVGGRGRDSALASETNSVRAAPAETPVATSPSQPHGQLTSSAQHQARPQTPLAPTATPVEQGAGTNGESGASPPAEGHHGGQAGQRSPEVRNAIDSLLGP</sequence>
<keyword evidence="13" id="KW-1185">Reference proteome</keyword>
<feature type="compositionally biased region" description="Polar residues" evidence="9">
    <location>
        <begin position="1313"/>
        <end position="1328"/>
    </location>
</feature>
<dbReference type="RefSeq" id="XP_060285697.1">
    <property type="nucleotide sequence ID" value="XM_060424427.1"/>
</dbReference>
<feature type="coiled-coil region" evidence="8">
    <location>
        <begin position="861"/>
        <end position="888"/>
    </location>
</feature>
<evidence type="ECO:0000256" key="8">
    <source>
        <dbReference type="SAM" id="Coils"/>
    </source>
</evidence>
<evidence type="ECO:0000256" key="4">
    <source>
        <dbReference type="ARBA" id="ARBA00022927"/>
    </source>
</evidence>
<evidence type="ECO:0000256" key="5">
    <source>
        <dbReference type="ARBA" id="ARBA00023006"/>
    </source>
</evidence>
<dbReference type="GeneID" id="85307614"/>
<evidence type="ECO:0000313" key="12">
    <source>
        <dbReference type="EMBL" id="KAK1769484.1"/>
    </source>
</evidence>
<feature type="compositionally biased region" description="Low complexity" evidence="9">
    <location>
        <begin position="1040"/>
        <end position="1053"/>
    </location>
</feature>
<feature type="compositionally biased region" description="Polar residues" evidence="9">
    <location>
        <begin position="600"/>
        <end position="616"/>
    </location>
</feature>
<comment type="subcellular location">
    <subcellularLocation>
        <location evidence="7">Preautophagosomal structure membrane</location>
        <topology evidence="7">Peripheral membrane protein</topology>
    </subcellularLocation>
    <subcellularLocation>
        <location evidence="7">Vacuole membrane</location>
        <topology evidence="7">Peripheral membrane protein</topology>
    </subcellularLocation>
    <text evidence="7">During pexophagy, accumulates in the vacuolar membrane region, where the peroxisomes contact the vacuole.</text>
</comment>
<dbReference type="InterPro" id="IPR019460">
    <property type="entry name" value="Atg11_C"/>
</dbReference>
<evidence type="ECO:0000259" key="11">
    <source>
        <dbReference type="Pfam" id="PF10377"/>
    </source>
</evidence>
<feature type="domain" description="Autophagy protein ATG17-like" evidence="10">
    <location>
        <begin position="111"/>
        <end position="457"/>
    </location>
</feature>
<keyword evidence="7" id="KW-0926">Vacuole</keyword>
<dbReference type="GO" id="GO:0034517">
    <property type="term" value="P:ribophagy"/>
    <property type="evidence" value="ECO:0007669"/>
    <property type="project" value="TreeGrafter"/>
</dbReference>
<keyword evidence="7" id="KW-0472">Membrane</keyword>
<keyword evidence="5 7" id="KW-0072">Autophagy</keyword>
<evidence type="ECO:0000259" key="10">
    <source>
        <dbReference type="Pfam" id="PF04108"/>
    </source>
</evidence>
<dbReference type="GO" id="GO:0060090">
    <property type="term" value="F:molecular adaptor activity"/>
    <property type="evidence" value="ECO:0007669"/>
    <property type="project" value="TreeGrafter"/>
</dbReference>
<dbReference type="SUPFAM" id="SSF57997">
    <property type="entry name" value="Tropomyosin"/>
    <property type="match status" value="1"/>
</dbReference>
<dbReference type="GO" id="GO:0034045">
    <property type="term" value="C:phagophore assembly site membrane"/>
    <property type="evidence" value="ECO:0007669"/>
    <property type="project" value="UniProtKB-SubCell"/>
</dbReference>
<evidence type="ECO:0000256" key="3">
    <source>
        <dbReference type="ARBA" id="ARBA00022448"/>
    </source>
</evidence>
<feature type="compositionally biased region" description="Polar residues" evidence="9">
    <location>
        <begin position="71"/>
        <end position="81"/>
    </location>
</feature>
<protein>
    <recommendedName>
        <fullName evidence="2 7">Autophagy-related protein 11</fullName>
    </recommendedName>
</protein>
<evidence type="ECO:0000256" key="7">
    <source>
        <dbReference type="RuleBase" id="RU367075"/>
    </source>
</evidence>
<keyword evidence="4 7" id="KW-0653">Protein transport</keyword>
<dbReference type="Pfam" id="PF10377">
    <property type="entry name" value="ATG11"/>
    <property type="match status" value="1"/>
</dbReference>
<evidence type="ECO:0000256" key="2">
    <source>
        <dbReference type="ARBA" id="ARBA00013804"/>
    </source>
</evidence>
<feature type="region of interest" description="Disordered" evidence="9">
    <location>
        <begin position="1028"/>
        <end position="1061"/>
    </location>
</feature>
<dbReference type="GO" id="GO:0019901">
    <property type="term" value="F:protein kinase binding"/>
    <property type="evidence" value="ECO:0007669"/>
    <property type="project" value="TreeGrafter"/>
</dbReference>
<feature type="coiled-coil region" evidence="8">
    <location>
        <begin position="639"/>
        <end position="804"/>
    </location>
</feature>
<keyword evidence="6 8" id="KW-0175">Coiled coil</keyword>
<dbReference type="InterPro" id="IPR045326">
    <property type="entry name" value="ATG17-like_dom"/>
</dbReference>
<proteinExistence type="inferred from homology"/>
<comment type="caution">
    <text evidence="12">The sequence shown here is derived from an EMBL/GenBank/DDBJ whole genome shotgun (WGS) entry which is preliminary data.</text>
</comment>
<dbReference type="GO" id="GO:0005774">
    <property type="term" value="C:vacuolar membrane"/>
    <property type="evidence" value="ECO:0007669"/>
    <property type="project" value="UniProtKB-SubCell"/>
</dbReference>
<comment type="similarity">
    <text evidence="1 7">Belongs to the ATG11 family.</text>
</comment>
<comment type="function">
    <text evidence="7">Involved in cytoplasm to vacuole transport (Cvt), pexophagy, mitophagy and nucleophagy. Recruits mitochondria for their selective degradation via autophagy (mitophagy) during starvation. Works as scaffold proteins that recruit ATG proteins to the pre-autophagosome (PAS), the site of vesicle/autophagosome formation. Required for the Cvt vesicles completion.</text>
</comment>
<dbReference type="InterPro" id="IPR040040">
    <property type="entry name" value="ATG11"/>
</dbReference>
<reference evidence="12" key="1">
    <citation type="submission" date="2023-06" db="EMBL/GenBank/DDBJ databases">
        <title>Genome-scale phylogeny and comparative genomics of the fungal order Sordariales.</title>
        <authorList>
            <consortium name="Lawrence Berkeley National Laboratory"/>
            <person name="Hensen N."/>
            <person name="Bonometti L."/>
            <person name="Westerberg I."/>
            <person name="Brannstrom I.O."/>
            <person name="Guillou S."/>
            <person name="Cros-Aarteil S."/>
            <person name="Calhoun S."/>
            <person name="Haridas S."/>
            <person name="Kuo A."/>
            <person name="Mondo S."/>
            <person name="Pangilinan J."/>
            <person name="Riley R."/>
            <person name="Labutti K."/>
            <person name="Andreopoulos B."/>
            <person name="Lipzen A."/>
            <person name="Chen C."/>
            <person name="Yanf M."/>
            <person name="Daum C."/>
            <person name="Ng V."/>
            <person name="Clum A."/>
            <person name="Steindorff A."/>
            <person name="Ohm R."/>
            <person name="Martin F."/>
            <person name="Silar P."/>
            <person name="Natvig D."/>
            <person name="Lalanne C."/>
            <person name="Gautier V."/>
            <person name="Ament-Velasquez S.L."/>
            <person name="Kruys A."/>
            <person name="Hutchinson M.I."/>
            <person name="Powell A.J."/>
            <person name="Barry K."/>
            <person name="Miller A.N."/>
            <person name="Grigoriev I.V."/>
            <person name="Debuchy R."/>
            <person name="Gladieux P."/>
            <person name="Thoren M.H."/>
            <person name="Johannesson H."/>
        </authorList>
    </citation>
    <scope>NUCLEOTIDE SEQUENCE</scope>
    <source>
        <strain evidence="12">8032-3</strain>
    </source>
</reference>
<evidence type="ECO:0000256" key="1">
    <source>
        <dbReference type="ARBA" id="ARBA00009729"/>
    </source>
</evidence>
<dbReference type="Proteomes" id="UP001244011">
    <property type="component" value="Unassembled WGS sequence"/>
</dbReference>
<dbReference type="GO" id="GO:0000045">
    <property type="term" value="P:autophagosome assembly"/>
    <property type="evidence" value="ECO:0007669"/>
    <property type="project" value="UniProtKB-UniRule"/>
</dbReference>
<name>A0AAJ0FNX7_9PEZI</name>
<feature type="coiled-coil region" evidence="8">
    <location>
        <begin position="924"/>
        <end position="986"/>
    </location>
</feature>
<dbReference type="GO" id="GO:1990316">
    <property type="term" value="C:Atg1/ULK1 kinase complex"/>
    <property type="evidence" value="ECO:0007669"/>
    <property type="project" value="TreeGrafter"/>
</dbReference>
<evidence type="ECO:0000256" key="9">
    <source>
        <dbReference type="SAM" id="MobiDB-lite"/>
    </source>
</evidence>
<dbReference type="GO" id="GO:0000422">
    <property type="term" value="P:autophagy of mitochondrion"/>
    <property type="evidence" value="ECO:0007669"/>
    <property type="project" value="TreeGrafter"/>
</dbReference>
<feature type="compositionally biased region" description="Polar residues" evidence="9">
    <location>
        <begin position="1363"/>
        <end position="1384"/>
    </location>
</feature>
<comment type="subunit">
    <text evidence="7">Homodimer.</text>
</comment>
<accession>A0AAJ0FNX7</accession>
<gene>
    <name evidence="12" type="ORF">QBC33DRAFT_447348</name>
</gene>
<feature type="coiled-coil region" evidence="8">
    <location>
        <begin position="1112"/>
        <end position="1139"/>
    </location>
</feature>
<dbReference type="PANTHER" id="PTHR13222">
    <property type="entry name" value="RB1-INDUCIBLE COILED-COIL"/>
    <property type="match status" value="1"/>
</dbReference>